<dbReference type="Proteomes" id="UP000191025">
    <property type="component" value="Unassembled WGS sequence"/>
</dbReference>
<evidence type="ECO:0000256" key="1">
    <source>
        <dbReference type="ARBA" id="ARBA00004141"/>
    </source>
</evidence>
<evidence type="ECO:0000256" key="4">
    <source>
        <dbReference type="ARBA" id="ARBA00023136"/>
    </source>
</evidence>
<dbReference type="AlphaFoldDB" id="A0A1V4GUC2"/>
<feature type="domain" description="O-antigen ligase-related" evidence="6">
    <location>
        <begin position="221"/>
        <end position="368"/>
    </location>
</feature>
<proteinExistence type="predicted"/>
<evidence type="ECO:0000256" key="2">
    <source>
        <dbReference type="ARBA" id="ARBA00022692"/>
    </source>
</evidence>
<gene>
    <name evidence="8" type="ORF">B5J94_07575</name>
</gene>
<comment type="caution">
    <text evidence="8">The sequence shown here is derived from an EMBL/GenBank/DDBJ whole genome shotgun (WGS) entry which is preliminary data.</text>
</comment>
<name>A0A1V4GUC2_MORLA</name>
<feature type="transmembrane region" description="Helical" evidence="5">
    <location>
        <begin position="382"/>
        <end position="400"/>
    </location>
</feature>
<feature type="transmembrane region" description="Helical" evidence="5">
    <location>
        <begin position="434"/>
        <end position="458"/>
    </location>
</feature>
<feature type="transmembrane region" description="Helical" evidence="5">
    <location>
        <begin position="83"/>
        <end position="105"/>
    </location>
</feature>
<evidence type="ECO:0000256" key="3">
    <source>
        <dbReference type="ARBA" id="ARBA00022989"/>
    </source>
</evidence>
<dbReference type="PANTHER" id="PTHR37422:SF13">
    <property type="entry name" value="LIPOPOLYSACCHARIDE BIOSYNTHESIS PROTEIN PA4999-RELATED"/>
    <property type="match status" value="1"/>
</dbReference>
<feature type="transmembrane region" description="Helical" evidence="5">
    <location>
        <begin position="55"/>
        <end position="76"/>
    </location>
</feature>
<dbReference type="Pfam" id="PF11846">
    <property type="entry name" value="Wzy_C_2"/>
    <property type="match status" value="1"/>
</dbReference>
<keyword evidence="4 5" id="KW-0472">Membrane</keyword>
<evidence type="ECO:0000259" key="7">
    <source>
        <dbReference type="Pfam" id="PF11846"/>
    </source>
</evidence>
<dbReference type="InterPro" id="IPR007016">
    <property type="entry name" value="O-antigen_ligase-rel_domated"/>
</dbReference>
<keyword evidence="3 5" id="KW-1133">Transmembrane helix</keyword>
<dbReference type="Pfam" id="PF04932">
    <property type="entry name" value="Wzy_C"/>
    <property type="match status" value="1"/>
</dbReference>
<keyword evidence="2 5" id="KW-0812">Transmembrane</keyword>
<evidence type="ECO:0000313" key="9">
    <source>
        <dbReference type="Proteomes" id="UP000191025"/>
    </source>
</evidence>
<feature type="transmembrane region" description="Helical" evidence="5">
    <location>
        <begin position="267"/>
        <end position="285"/>
    </location>
</feature>
<feature type="transmembrane region" description="Helical" evidence="5">
    <location>
        <begin position="406"/>
        <end position="422"/>
    </location>
</feature>
<feature type="transmembrane region" description="Helical" evidence="5">
    <location>
        <begin position="237"/>
        <end position="255"/>
    </location>
</feature>
<feature type="transmembrane region" description="Helical" evidence="5">
    <location>
        <begin position="180"/>
        <end position="203"/>
    </location>
</feature>
<comment type="subcellular location">
    <subcellularLocation>
        <location evidence="1">Membrane</location>
        <topology evidence="1">Multi-pass membrane protein</topology>
    </subcellularLocation>
</comment>
<feature type="transmembrane region" description="Helical" evidence="5">
    <location>
        <begin position="25"/>
        <end position="43"/>
    </location>
</feature>
<evidence type="ECO:0000313" key="8">
    <source>
        <dbReference type="EMBL" id="OPH36224.1"/>
    </source>
</evidence>
<feature type="transmembrane region" description="Helical" evidence="5">
    <location>
        <begin position="138"/>
        <end position="160"/>
    </location>
</feature>
<dbReference type="GO" id="GO:0016020">
    <property type="term" value="C:membrane"/>
    <property type="evidence" value="ECO:0007669"/>
    <property type="project" value="UniProtKB-SubCell"/>
</dbReference>
<dbReference type="InterPro" id="IPR051533">
    <property type="entry name" value="WaaL-like"/>
</dbReference>
<dbReference type="InterPro" id="IPR021797">
    <property type="entry name" value="Wzy_C_2"/>
</dbReference>
<evidence type="ECO:0000256" key="5">
    <source>
        <dbReference type="SAM" id="Phobius"/>
    </source>
</evidence>
<reference evidence="9" key="1">
    <citation type="submission" date="2017-03" db="EMBL/GenBank/DDBJ databases">
        <title>Draft genome sequence of Moraxella equi CCUG 4950T type strain.</title>
        <authorList>
            <person name="Salva-Serra F."/>
            <person name="Engstrom-Jakobsson H."/>
            <person name="Thorell K."/>
            <person name="Jaen-Luchoro D."/>
            <person name="Gonzales-Siles L."/>
            <person name="Karlsson R."/>
            <person name="Yazdan S."/>
            <person name="Boulund F."/>
            <person name="Johnning A."/>
            <person name="Engstrand L."/>
            <person name="Kristiansson E."/>
            <person name="Moore E."/>
        </authorList>
    </citation>
    <scope>NUCLEOTIDE SEQUENCE [LARGE SCALE GENOMIC DNA]</scope>
    <source>
        <strain evidence="9">CCUG 4441</strain>
    </source>
</reference>
<accession>A0A1V4GUC2</accession>
<dbReference type="EMBL" id="MXAN01000051">
    <property type="protein sequence ID" value="OPH36224.1"/>
    <property type="molecule type" value="Genomic_DNA"/>
</dbReference>
<protein>
    <submittedName>
        <fullName evidence="8">Uncharacterized protein</fullName>
    </submittedName>
</protein>
<feature type="transmembrane region" description="Helical" evidence="5">
    <location>
        <begin position="351"/>
        <end position="375"/>
    </location>
</feature>
<feature type="transmembrane region" description="Helical" evidence="5">
    <location>
        <begin position="111"/>
        <end position="131"/>
    </location>
</feature>
<organism evidence="8 9">
    <name type="scientific">Moraxella lacunata</name>
    <dbReference type="NCBI Taxonomy" id="477"/>
    <lineage>
        <taxon>Bacteria</taxon>
        <taxon>Pseudomonadati</taxon>
        <taxon>Pseudomonadota</taxon>
        <taxon>Gammaproteobacteria</taxon>
        <taxon>Moraxellales</taxon>
        <taxon>Moraxellaceae</taxon>
        <taxon>Moraxella</taxon>
    </lineage>
</organism>
<evidence type="ECO:0000259" key="6">
    <source>
        <dbReference type="Pfam" id="PF04932"/>
    </source>
</evidence>
<feature type="domain" description="Virulence factor membrane-bound polymerase C-terminal" evidence="7">
    <location>
        <begin position="389"/>
        <end position="547"/>
    </location>
</feature>
<sequence length="606" mass="68958">MYLIKENTMSFFVTKKSKKRSELNISPDVWLAFFSMMVMISFLSPFHSVVVGYDFLAGSFKFILIAFGLLGFYALASLSKVSLSVFTWLFLACWIICQIFLMDVLFPDGMIFIVGALIIAMMAGIAGSNIVDKKKFLNIFFCGAYITAFGSFIIQLMQVFGYQWMINGVEITHAAGNNRFFANLLQPNHLAYVFCLCLCGVIYHQNTFNDRLVKCGLWIIFCVITIGLALTKSRAGVVIAFSVFFVYIFAQSNIAKKKVENFSKYSICFLSLYILSSWFISYMQISGYGGSLGGVGRLTEGGNRLNIAKQALTVFWDNPLFGVGYGNYRQASYHYLEMFGFSENVMHTHNFLTMTLAEMGLVGLLCLLPVLLVIIRAIHTRHSSQSAVALAFVVATVLYSWVEFPLWYFGFLVLFALFLGLVEQKHLNIPSKELLRAAKFILCPVLLMSIIVMEYYIWQFAKNDYSNPYRYVSLDLNPIDEHRVSKESSIFGLSMYNGLILASQTPIENQDIHNKLEIIGKAANYFGTPYYLAAYGQILAYDGQYEKSFDYFKFSCLRSPDTQDSCNQAQYNLQELAKDEPEYFSLVYENFKEWRYLNFDKTGVGN</sequence>
<dbReference type="PANTHER" id="PTHR37422">
    <property type="entry name" value="TEICHURONIC ACID BIOSYNTHESIS PROTEIN TUAE"/>
    <property type="match status" value="1"/>
</dbReference>
<feature type="transmembrane region" description="Helical" evidence="5">
    <location>
        <begin position="215"/>
        <end position="231"/>
    </location>
</feature>